<evidence type="ECO:0000313" key="2">
    <source>
        <dbReference type="Proteomes" id="UP000092461"/>
    </source>
</evidence>
<dbReference type="EnsemblMetazoa" id="LLOJ007021-RA">
    <property type="protein sequence ID" value="LLOJ007021-PA"/>
    <property type="gene ID" value="LLOJ007021"/>
</dbReference>
<keyword evidence="2" id="KW-1185">Reference proteome</keyword>
<dbReference type="EMBL" id="AJWK01023182">
    <property type="status" value="NOT_ANNOTATED_CDS"/>
    <property type="molecule type" value="Genomic_DNA"/>
</dbReference>
<organism evidence="1 2">
    <name type="scientific">Lutzomyia longipalpis</name>
    <name type="common">Sand fly</name>
    <dbReference type="NCBI Taxonomy" id="7200"/>
    <lineage>
        <taxon>Eukaryota</taxon>
        <taxon>Metazoa</taxon>
        <taxon>Ecdysozoa</taxon>
        <taxon>Arthropoda</taxon>
        <taxon>Hexapoda</taxon>
        <taxon>Insecta</taxon>
        <taxon>Pterygota</taxon>
        <taxon>Neoptera</taxon>
        <taxon>Endopterygota</taxon>
        <taxon>Diptera</taxon>
        <taxon>Nematocera</taxon>
        <taxon>Psychodoidea</taxon>
        <taxon>Psychodidae</taxon>
        <taxon>Lutzomyia</taxon>
        <taxon>Lutzomyia</taxon>
    </lineage>
</organism>
<accession>A0A1B0CQ72</accession>
<reference evidence="1" key="1">
    <citation type="submission" date="2020-05" db="UniProtKB">
        <authorList>
            <consortium name="EnsemblMetazoa"/>
        </authorList>
    </citation>
    <scope>IDENTIFICATION</scope>
    <source>
        <strain evidence="1">Jacobina</strain>
    </source>
</reference>
<evidence type="ECO:0000313" key="1">
    <source>
        <dbReference type="EnsemblMetazoa" id="LLOJ007021-PA"/>
    </source>
</evidence>
<dbReference type="AlphaFoldDB" id="A0A1B0CQ72"/>
<proteinExistence type="predicted"/>
<name>A0A1B0CQ72_LUTLO</name>
<sequence>MFQSLCASNQSSHLQTSCHRSICPLCRFCSRSRHPVEEFCGQEVQKFKKKFFFYLAHEIRDNTMKNASRIAKSLLSCTQCPEIFCSLWHNIRPQEHYYPPSIAISNPDVKVNLGIPAFGCFNFLWLFLCCHSFCHSSLSSILLVLQCRSCVFNEPAVFCPHGSIATLLYPLWLGQIYPNCSPI</sequence>
<dbReference type="VEuPathDB" id="VectorBase:LLOJ007021"/>
<protein>
    <submittedName>
        <fullName evidence="1">Uncharacterized protein</fullName>
    </submittedName>
</protein>
<dbReference type="Proteomes" id="UP000092461">
    <property type="component" value="Unassembled WGS sequence"/>
</dbReference>